<accession>A0A0D5LRQ4</accession>
<proteinExistence type="predicted"/>
<dbReference type="RefSeq" id="WP_045682731.1">
    <property type="nucleotide sequence ID" value="NZ_CP010803.1"/>
</dbReference>
<gene>
    <name evidence="1" type="ORF">TM49_15980</name>
</gene>
<dbReference type="EMBL" id="CP010803">
    <property type="protein sequence ID" value="AJY46831.1"/>
    <property type="molecule type" value="Genomic_DNA"/>
</dbReference>
<organism evidence="1 2">
    <name type="scientific">Martelella endophytica</name>
    <dbReference type="NCBI Taxonomy" id="1486262"/>
    <lineage>
        <taxon>Bacteria</taxon>
        <taxon>Pseudomonadati</taxon>
        <taxon>Pseudomonadota</taxon>
        <taxon>Alphaproteobacteria</taxon>
        <taxon>Hyphomicrobiales</taxon>
        <taxon>Aurantimonadaceae</taxon>
        <taxon>Martelella</taxon>
    </lineage>
</organism>
<protein>
    <submittedName>
        <fullName evidence="1">Uncharacterized protein</fullName>
    </submittedName>
</protein>
<evidence type="ECO:0000313" key="1">
    <source>
        <dbReference type="EMBL" id="AJY46831.1"/>
    </source>
</evidence>
<dbReference type="HOGENOM" id="CLU_2130478_0_0_5"/>
<dbReference type="Proteomes" id="UP000032611">
    <property type="component" value="Chromosome"/>
</dbReference>
<dbReference type="STRING" id="1486262.TM49_15980"/>
<keyword evidence="2" id="KW-1185">Reference proteome</keyword>
<sequence>MLGRLRIRMVAFVVLLGFLAGAAAGHAFEFPAEDTCVIVAMSHHMAGEKSADCGSTASHDDGCLTHVGCAFYIAPDIFAGWFQPTVTGGIVPPATFMAGQAPPPDTPPPIAFV</sequence>
<reference evidence="1 2" key="1">
    <citation type="journal article" date="2015" name="Genome Announc.">
        <title>Complete genome sequence of Martelella endophytica YC6887, which has antifungal activity associated with a halophyte.</title>
        <authorList>
            <person name="Khan A."/>
            <person name="Khan H."/>
            <person name="Chung E.J."/>
            <person name="Hossain M.T."/>
            <person name="Chung Y.R."/>
        </authorList>
    </citation>
    <scope>NUCLEOTIDE SEQUENCE [LARGE SCALE GENOMIC DNA]</scope>
    <source>
        <strain evidence="1">YC6887</strain>
    </source>
</reference>
<dbReference type="PATRIC" id="fig|1486262.3.peg.3301"/>
<evidence type="ECO:0000313" key="2">
    <source>
        <dbReference type="Proteomes" id="UP000032611"/>
    </source>
</evidence>
<name>A0A0D5LRQ4_MAREN</name>
<dbReference type="KEGG" id="mey:TM49_15980"/>
<dbReference type="AlphaFoldDB" id="A0A0D5LRQ4"/>